<dbReference type="SMART" id="SM00267">
    <property type="entry name" value="GGDEF"/>
    <property type="match status" value="1"/>
</dbReference>
<dbReference type="SMART" id="SM00065">
    <property type="entry name" value="GAF"/>
    <property type="match status" value="1"/>
</dbReference>
<dbReference type="Pfam" id="PF00990">
    <property type="entry name" value="GGDEF"/>
    <property type="match status" value="1"/>
</dbReference>
<dbReference type="InterPro" id="IPR000014">
    <property type="entry name" value="PAS"/>
</dbReference>
<dbReference type="NCBIfam" id="TIGR00229">
    <property type="entry name" value="sensory_box"/>
    <property type="match status" value="1"/>
</dbReference>
<organism evidence="5 6">
    <name type="scientific">Stenotrophomonas maltophilia</name>
    <name type="common">Pseudomonas maltophilia</name>
    <name type="synonym">Xanthomonas maltophilia</name>
    <dbReference type="NCBI Taxonomy" id="40324"/>
    <lineage>
        <taxon>Bacteria</taxon>
        <taxon>Pseudomonadati</taxon>
        <taxon>Pseudomonadota</taxon>
        <taxon>Gammaproteobacteria</taxon>
        <taxon>Lysobacterales</taxon>
        <taxon>Lysobacteraceae</taxon>
        <taxon>Stenotrophomonas</taxon>
        <taxon>Stenotrophomonas maltophilia group</taxon>
    </lineage>
</organism>
<dbReference type="SUPFAM" id="SSF55781">
    <property type="entry name" value="GAF domain-like"/>
    <property type="match status" value="1"/>
</dbReference>
<dbReference type="InterPro" id="IPR043128">
    <property type="entry name" value="Rev_trsase/Diguanyl_cyclase"/>
</dbReference>
<reference evidence="5" key="1">
    <citation type="submission" date="2023-07" db="EMBL/GenBank/DDBJ databases">
        <title>Comparative genomics of clinical Stenotrophomonas maltophilia isolates reveals regions of diversity which correlate with colonization and persistence in vivo.</title>
        <authorList>
            <person name="Mcdaniel M.S."/>
            <person name="Swords W.E."/>
            <person name="Sumpter N.A."/>
            <person name="Lindgren N.R."/>
            <person name="Billiot C.E."/>
        </authorList>
    </citation>
    <scope>NUCLEOTIDE SEQUENCE</scope>
    <source>
        <strain evidence="5">Ism4</strain>
    </source>
</reference>
<dbReference type="InterPro" id="IPR035965">
    <property type="entry name" value="PAS-like_dom_sf"/>
</dbReference>
<dbReference type="EC" id="2.7.7.65" evidence="5"/>
<protein>
    <submittedName>
        <fullName evidence="5">Diguanylate cyclase</fullName>
        <ecNumber evidence="5">2.7.7.65</ecNumber>
    </submittedName>
</protein>
<comment type="caution">
    <text evidence="5">The sequence shown here is derived from an EMBL/GenBank/DDBJ whole genome shotgun (WGS) entry which is preliminary data.</text>
</comment>
<accession>A0AAJ2MVW7</accession>
<dbReference type="InterPro" id="IPR000700">
    <property type="entry name" value="PAS-assoc_C"/>
</dbReference>
<dbReference type="Gene3D" id="3.30.450.40">
    <property type="match status" value="1"/>
</dbReference>
<proteinExistence type="predicted"/>
<evidence type="ECO:0000259" key="3">
    <source>
        <dbReference type="PROSITE" id="PS50113"/>
    </source>
</evidence>
<keyword evidence="5" id="KW-0548">Nucleotidyltransferase</keyword>
<dbReference type="Gene3D" id="3.30.70.270">
    <property type="match status" value="1"/>
</dbReference>
<sequence>MAIHNAVRTSVAPDSRRSRPRHPALKSAMDEAERLLELDRLHLLDTPPEPVFDAIVAAARAATGMTMALISVVADERQWFKANIGLDGVSETAREISFCTHAIQQDALFEIPDARQDPRFASNPLVTGGPRIRHYAGISLGSAHGARIGTLCLLDPMPGVLSPSQRELMVHLARVTTQVLEQRSTLMAQVGQAKALHRELKRSEDFLERTNRAARVGGWELDLASNEVRWTRETKLIHGVRSTFEPTLESALSFYREDSRNIIRTAVQRCIDEGTSWEVQLPMTTADGRDIWTRVVGGRQQVDGRPRLVGAIQDITEERAALDALEASETRYRRLFHYSLGLICTHTLEGVLTSVNPAAVQSLGFDESYMIGRSLCDLMPPEKHAAFKAYLARIAVNHTDAGVIELIAADGTRHFWAYHNVLDSEASPPYVLGHAQDVTALRMQEQQLREMSFKDPLTQSYNRRFLPRLDELADQPWACLMFDLDHFKQINDTQGHARGDTVLVEFAAFLRSPLGTAENVVRMGGDEFMVVLITPDTGRLAVLEQWYLQHAAQSPTPFSLGATHHTPGESVGDTLQRADSRLYRERARVRRHPRPAS</sequence>
<dbReference type="InterPro" id="IPR013656">
    <property type="entry name" value="PAS_4"/>
</dbReference>
<dbReference type="Pfam" id="PF08448">
    <property type="entry name" value="PAS_4"/>
    <property type="match status" value="1"/>
</dbReference>
<dbReference type="CDD" id="cd01949">
    <property type="entry name" value="GGDEF"/>
    <property type="match status" value="1"/>
</dbReference>
<dbReference type="PANTHER" id="PTHR43102:SF2">
    <property type="entry name" value="GAF DOMAIN-CONTAINING PROTEIN"/>
    <property type="match status" value="1"/>
</dbReference>
<dbReference type="SUPFAM" id="SSF55785">
    <property type="entry name" value="PYP-like sensor domain (PAS domain)"/>
    <property type="match status" value="2"/>
</dbReference>
<dbReference type="EMBL" id="JAVSKO010000007">
    <property type="protein sequence ID" value="MDT3469770.1"/>
    <property type="molecule type" value="Genomic_DNA"/>
</dbReference>
<gene>
    <name evidence="5" type="ORF">ROV92_17445</name>
</gene>
<dbReference type="InterPro" id="IPR000160">
    <property type="entry name" value="GGDEF_dom"/>
</dbReference>
<feature type="region of interest" description="Disordered" evidence="1">
    <location>
        <begin position="558"/>
        <end position="577"/>
    </location>
</feature>
<name>A0AAJ2MVW7_STEMA</name>
<dbReference type="InterPro" id="IPR029787">
    <property type="entry name" value="Nucleotide_cyclase"/>
</dbReference>
<evidence type="ECO:0000256" key="1">
    <source>
        <dbReference type="SAM" id="MobiDB-lite"/>
    </source>
</evidence>
<dbReference type="CDD" id="cd00130">
    <property type="entry name" value="PAS"/>
    <property type="match status" value="2"/>
</dbReference>
<evidence type="ECO:0000313" key="5">
    <source>
        <dbReference type="EMBL" id="MDT3469770.1"/>
    </source>
</evidence>
<dbReference type="Gene3D" id="3.30.450.20">
    <property type="entry name" value="PAS domain"/>
    <property type="match status" value="2"/>
</dbReference>
<dbReference type="NCBIfam" id="TIGR00254">
    <property type="entry name" value="GGDEF"/>
    <property type="match status" value="1"/>
</dbReference>
<dbReference type="GO" id="GO:0052621">
    <property type="term" value="F:diguanylate cyclase activity"/>
    <property type="evidence" value="ECO:0007669"/>
    <property type="project" value="UniProtKB-EC"/>
</dbReference>
<dbReference type="AlphaFoldDB" id="A0AAJ2MVW7"/>
<dbReference type="PROSITE" id="PS50113">
    <property type="entry name" value="PAC"/>
    <property type="match status" value="1"/>
</dbReference>
<keyword evidence="5" id="KW-0808">Transferase</keyword>
<evidence type="ECO:0000259" key="4">
    <source>
        <dbReference type="PROSITE" id="PS50887"/>
    </source>
</evidence>
<feature type="domain" description="PAC" evidence="3">
    <location>
        <begin position="275"/>
        <end position="327"/>
    </location>
</feature>
<dbReference type="InterPro" id="IPR003018">
    <property type="entry name" value="GAF"/>
</dbReference>
<feature type="region of interest" description="Disordered" evidence="1">
    <location>
        <begin position="1"/>
        <end position="26"/>
    </location>
</feature>
<dbReference type="InterPro" id="IPR029016">
    <property type="entry name" value="GAF-like_dom_sf"/>
</dbReference>
<dbReference type="PANTHER" id="PTHR43102">
    <property type="entry name" value="SLR1143 PROTEIN"/>
    <property type="match status" value="1"/>
</dbReference>
<dbReference type="SMART" id="SM00091">
    <property type="entry name" value="PAS"/>
    <property type="match status" value="1"/>
</dbReference>
<feature type="domain" description="GGDEF" evidence="4">
    <location>
        <begin position="475"/>
        <end position="597"/>
    </location>
</feature>
<dbReference type="Proteomes" id="UP001251948">
    <property type="component" value="Unassembled WGS sequence"/>
</dbReference>
<dbReference type="PROSITE" id="PS50887">
    <property type="entry name" value="GGDEF"/>
    <property type="match status" value="1"/>
</dbReference>
<evidence type="ECO:0000259" key="2">
    <source>
        <dbReference type="PROSITE" id="PS50112"/>
    </source>
</evidence>
<dbReference type="PROSITE" id="PS50112">
    <property type="entry name" value="PAS"/>
    <property type="match status" value="1"/>
</dbReference>
<evidence type="ECO:0000313" key="6">
    <source>
        <dbReference type="Proteomes" id="UP001251948"/>
    </source>
</evidence>
<dbReference type="SUPFAM" id="SSF55073">
    <property type="entry name" value="Nucleotide cyclase"/>
    <property type="match status" value="1"/>
</dbReference>
<feature type="domain" description="PAS" evidence="2">
    <location>
        <begin position="328"/>
        <end position="398"/>
    </location>
</feature>
<dbReference type="Pfam" id="PF13426">
    <property type="entry name" value="PAS_9"/>
    <property type="match status" value="1"/>
</dbReference>